<evidence type="ECO:0000256" key="1">
    <source>
        <dbReference type="ARBA" id="ARBA00023239"/>
    </source>
</evidence>
<dbReference type="Proteomes" id="UP000262004">
    <property type="component" value="Chromosome"/>
</dbReference>
<feature type="domain" description="Siroheme decarboxylase AsnC-like ligand binding" evidence="6">
    <location>
        <begin position="218"/>
        <end position="309"/>
    </location>
</feature>
<evidence type="ECO:0000256" key="4">
    <source>
        <dbReference type="ARBA" id="ARBA00023471"/>
    </source>
</evidence>
<organism evidence="8 9">
    <name type="scientific">Hydrogenophilus thermoluteolus</name>
    <name type="common">Pseudomonas hydrogenothermophila</name>
    <dbReference type="NCBI Taxonomy" id="297"/>
    <lineage>
        <taxon>Bacteria</taxon>
        <taxon>Pseudomonadati</taxon>
        <taxon>Pseudomonadota</taxon>
        <taxon>Hydrogenophilia</taxon>
        <taxon>Hydrogenophilales</taxon>
        <taxon>Hydrogenophilaceae</taxon>
        <taxon>Hydrogenophilus</taxon>
    </lineage>
</organism>
<dbReference type="Pfam" id="PF22451">
    <property type="entry name" value="NirdL-like_HTH"/>
    <property type="match status" value="1"/>
</dbReference>
<evidence type="ECO:0000259" key="6">
    <source>
        <dbReference type="Pfam" id="PF17805"/>
    </source>
</evidence>
<reference evidence="8 9" key="1">
    <citation type="submission" date="2018-04" db="EMBL/GenBank/DDBJ databases">
        <title>Complete genome sequence of Hydrogenophilus thermoluteolus TH-1.</title>
        <authorList>
            <person name="Arai H."/>
        </authorList>
    </citation>
    <scope>NUCLEOTIDE SEQUENCE [LARGE SCALE GENOMIC DNA]</scope>
    <source>
        <strain evidence="8 9">TH-1</strain>
    </source>
</reference>
<dbReference type="Pfam" id="PF17805">
    <property type="entry name" value="AsnC_trans_reg2"/>
    <property type="match status" value="2"/>
</dbReference>
<dbReference type="InterPro" id="IPR040523">
    <property type="entry name" value="AsnC_trans_reg2"/>
</dbReference>
<evidence type="ECO:0000313" key="8">
    <source>
        <dbReference type="EMBL" id="BBD77192.1"/>
    </source>
</evidence>
<dbReference type="AlphaFoldDB" id="A0A2Z6DXS4"/>
<evidence type="ECO:0000313" key="9">
    <source>
        <dbReference type="Proteomes" id="UP000262004"/>
    </source>
</evidence>
<evidence type="ECO:0000256" key="3">
    <source>
        <dbReference type="ARBA" id="ARBA00023457"/>
    </source>
</evidence>
<comment type="pathway">
    <text evidence="2">Porphyrin-containing compound metabolism.</text>
</comment>
<dbReference type="GO" id="GO:0016829">
    <property type="term" value="F:lyase activity"/>
    <property type="evidence" value="ECO:0007669"/>
    <property type="project" value="UniProtKB-KW"/>
</dbReference>
<dbReference type="PANTHER" id="PTHR43413:SF1">
    <property type="entry name" value="SIROHEME DECARBOXYLASE NIRL SUBUNIT"/>
    <property type="match status" value="1"/>
</dbReference>
<keyword evidence="9" id="KW-1185">Reference proteome</keyword>
<evidence type="ECO:0000259" key="7">
    <source>
        <dbReference type="Pfam" id="PF22451"/>
    </source>
</evidence>
<accession>A0A2Z6DXS4</accession>
<proteinExistence type="inferred from homology"/>
<name>A0A2Z6DXS4_HYDTE</name>
<evidence type="ECO:0000256" key="5">
    <source>
        <dbReference type="ARBA" id="ARBA00048470"/>
    </source>
</evidence>
<feature type="domain" description="Siroheme decarboxylase NirL-like HTH" evidence="7">
    <location>
        <begin position="161"/>
        <end position="207"/>
    </location>
</feature>
<protein>
    <recommendedName>
        <fullName evidence="4">siroheme decarboxylase</fullName>
        <ecNumber evidence="4">4.1.1.111</ecNumber>
    </recommendedName>
</protein>
<dbReference type="PANTHER" id="PTHR43413">
    <property type="entry name" value="TRANSCRIPTIONAL REGULATOR, ASNC FAMILY"/>
    <property type="match status" value="1"/>
</dbReference>
<dbReference type="EMBL" id="AP018558">
    <property type="protein sequence ID" value="BBD77192.1"/>
    <property type="molecule type" value="Genomic_DNA"/>
</dbReference>
<dbReference type="EC" id="4.1.1.111" evidence="4"/>
<dbReference type="KEGG" id="htl:HPTL_0924"/>
<feature type="domain" description="Siroheme decarboxylase AsnC-like ligand binding" evidence="6">
    <location>
        <begin position="36"/>
        <end position="108"/>
    </location>
</feature>
<comment type="catalytic activity">
    <reaction evidence="5">
        <text>siroheme + 2 H(+) = 12,18-didecarboxysiroheme + 2 CO2</text>
        <dbReference type="Rhea" id="RHEA:19093"/>
        <dbReference type="ChEBI" id="CHEBI:15378"/>
        <dbReference type="ChEBI" id="CHEBI:16526"/>
        <dbReference type="ChEBI" id="CHEBI:60052"/>
        <dbReference type="ChEBI" id="CHEBI:140497"/>
        <dbReference type="EC" id="4.1.1.111"/>
    </reaction>
</comment>
<evidence type="ECO:0000256" key="2">
    <source>
        <dbReference type="ARBA" id="ARBA00023444"/>
    </source>
</evidence>
<dbReference type="InterPro" id="IPR050684">
    <property type="entry name" value="HTH-Siroheme_Decarb"/>
</dbReference>
<dbReference type="InterPro" id="IPR053953">
    <property type="entry name" value="NirdL-like_HTH"/>
</dbReference>
<gene>
    <name evidence="8" type="ORF">HPTL_0924</name>
</gene>
<sequence length="321" mass="35928">MPERAIAAQIAQWLQEGLITRFGPFIQVERSGGAFVLAAVAAPESALEQTIAAINAFPEVAHHYLRTHLLNCWFVIACENERAVTGVARVIEQATGYRVWLFPKEREYFVRLRLLPWTPQTAPDEVTLADWSGLLAQTRPTEPSETSQTEGMVPRPLSARERALLIATQAGLPCVVEPFRTVADHLGWRENEVIDTFSALIARGVVRRLGIAVNHYALGYRANAMCVWDVADEAVDAVGSWLAATGAVSHCYRRPRHLPHWRFNLFAMLHGRTRDEVEAQRARLIEACHQRFPQALTAHDALYSTRILKKSGVRLRPTAIA</sequence>
<comment type="similarity">
    <text evidence="3">Belongs to the Ahb/Nir family.</text>
</comment>
<dbReference type="Gene3D" id="3.30.70.3460">
    <property type="match status" value="2"/>
</dbReference>
<keyword evidence="1" id="KW-0456">Lyase</keyword>